<dbReference type="EMBL" id="JPWA01000044">
    <property type="protein sequence ID" value="RCK03888.1"/>
    <property type="molecule type" value="Genomic_DNA"/>
</dbReference>
<reference evidence="2 3" key="1">
    <citation type="submission" date="2014-07" db="EMBL/GenBank/DDBJ databases">
        <title>Draft genome sequence of Thalassospira xianhensis P-4 (MCCC 1A02616).</title>
        <authorList>
            <person name="Lai Q."/>
            <person name="Shao Z."/>
        </authorList>
    </citation>
    <scope>NUCLEOTIDE SEQUENCE [LARGE SCALE GENOMIC DNA]</scope>
    <source>
        <strain evidence="2 3">MCCC 1A02616</strain>
    </source>
</reference>
<dbReference type="InterPro" id="IPR052345">
    <property type="entry name" value="Rad_response_metalloprotease"/>
</dbReference>
<dbReference type="Gene3D" id="1.10.10.2910">
    <property type="match status" value="1"/>
</dbReference>
<dbReference type="RefSeq" id="WP_167443635.1">
    <property type="nucleotide sequence ID" value="NZ_JPWA01000044.1"/>
</dbReference>
<name>A0A367U6P8_9PROT</name>
<sequence>MLEIDRMLIDDVGGNPVLLADSIIKQIPSDLPSVPLREIAAAIDIVEIREENLSGLEGVMIVDSGKSSGGIIVNINSSRKRKRFTIAHEIGHYVNPYHLVNSSDGFRCSRSDMSISFANPNDRRAKMELEANIFASNILMPTEWVRKYLSTIQGVELSHLIKMADKFDVSKEVAIRRYLNFADEPTAAVFSKDGVIRYIVTTSKFPRLSVWNGNPIPKDRSDNRKFEEGYISEVEEVPSYFWFENNNDIHVYDQKLVQRNGYQVNLISIEEDDDNDSYWGEPKFRR</sequence>
<dbReference type="Proteomes" id="UP000252419">
    <property type="component" value="Unassembled WGS sequence"/>
</dbReference>
<comment type="caution">
    <text evidence="2">The sequence shown here is derived from an EMBL/GenBank/DDBJ whole genome shotgun (WGS) entry which is preliminary data.</text>
</comment>
<organism evidence="2 3">
    <name type="scientific">Thalassospira xianhensis MCCC 1A02616</name>
    <dbReference type="NCBI Taxonomy" id="1177929"/>
    <lineage>
        <taxon>Bacteria</taxon>
        <taxon>Pseudomonadati</taxon>
        <taxon>Pseudomonadota</taxon>
        <taxon>Alphaproteobacteria</taxon>
        <taxon>Rhodospirillales</taxon>
        <taxon>Thalassospiraceae</taxon>
        <taxon>Thalassospira</taxon>
    </lineage>
</organism>
<keyword evidence="3" id="KW-1185">Reference proteome</keyword>
<evidence type="ECO:0000313" key="3">
    <source>
        <dbReference type="Proteomes" id="UP000252419"/>
    </source>
</evidence>
<evidence type="ECO:0000313" key="2">
    <source>
        <dbReference type="EMBL" id="RCK03888.1"/>
    </source>
</evidence>
<proteinExistence type="predicted"/>
<gene>
    <name evidence="2" type="ORF">TH5_22985</name>
</gene>
<dbReference type="Pfam" id="PF06114">
    <property type="entry name" value="Peptidase_M78"/>
    <property type="match status" value="1"/>
</dbReference>
<protein>
    <recommendedName>
        <fullName evidence="1">IrrE N-terminal-like domain-containing protein</fullName>
    </recommendedName>
</protein>
<evidence type="ECO:0000259" key="1">
    <source>
        <dbReference type="Pfam" id="PF06114"/>
    </source>
</evidence>
<accession>A0A367U6P8</accession>
<feature type="domain" description="IrrE N-terminal-like" evidence="1">
    <location>
        <begin position="68"/>
        <end position="177"/>
    </location>
</feature>
<dbReference type="AlphaFoldDB" id="A0A367U6P8"/>
<dbReference type="PANTHER" id="PTHR43236">
    <property type="entry name" value="ANTITOXIN HIGA1"/>
    <property type="match status" value="1"/>
</dbReference>
<dbReference type="PANTHER" id="PTHR43236:SF2">
    <property type="entry name" value="BLL0069 PROTEIN"/>
    <property type="match status" value="1"/>
</dbReference>
<dbReference type="InterPro" id="IPR010359">
    <property type="entry name" value="IrrE_HExxH"/>
</dbReference>